<sequence length="117" mass="12284">MENKHDACDTVLGTISAAELGFIAIDQYLGAGVDTTVASIGNVVALFGRYPEQLEVDALRCEGHGLYLQAAPQVLLHDKNAEVVIDVEGLTTGEALPQAEAAVRICPVAALRLTQAP</sequence>
<reference evidence="1" key="1">
    <citation type="submission" date="2022-04" db="EMBL/GenBank/DDBJ databases">
        <title>Whole genome sequence of Sphaerotilus sp. FB-5.</title>
        <authorList>
            <person name="Takeda M."/>
            <person name="Narihara S."/>
            <person name="Akimoto M."/>
            <person name="Akimoto R."/>
            <person name="Nishiyashiki S."/>
            <person name="Murakami T."/>
        </authorList>
    </citation>
    <scope>NUCLEOTIDE SEQUENCE</scope>
    <source>
        <strain evidence="1">FB-5</strain>
    </source>
</reference>
<accession>A0ABN6PSI5</accession>
<dbReference type="Proteomes" id="UP001057498">
    <property type="component" value="Chromosome"/>
</dbReference>
<name>A0ABN6PSI5_9BURK</name>
<evidence type="ECO:0000313" key="1">
    <source>
        <dbReference type="EMBL" id="BDI07038.1"/>
    </source>
</evidence>
<protein>
    <recommendedName>
        <fullName evidence="3">Ferredoxin</fullName>
    </recommendedName>
</protein>
<evidence type="ECO:0000313" key="2">
    <source>
        <dbReference type="Proteomes" id="UP001057498"/>
    </source>
</evidence>
<dbReference type="EMBL" id="AP025730">
    <property type="protein sequence ID" value="BDI07038.1"/>
    <property type="molecule type" value="Genomic_DNA"/>
</dbReference>
<keyword evidence="2" id="KW-1185">Reference proteome</keyword>
<evidence type="ECO:0008006" key="3">
    <source>
        <dbReference type="Google" id="ProtNLM"/>
    </source>
</evidence>
<proteinExistence type="predicted"/>
<gene>
    <name evidence="1" type="ORF">CATMQ487_40080</name>
</gene>
<organism evidence="1 2">
    <name type="scientific">Sphaerotilus microaerophilus</name>
    <dbReference type="NCBI Taxonomy" id="2914710"/>
    <lineage>
        <taxon>Bacteria</taxon>
        <taxon>Pseudomonadati</taxon>
        <taxon>Pseudomonadota</taxon>
        <taxon>Betaproteobacteria</taxon>
        <taxon>Burkholderiales</taxon>
        <taxon>Sphaerotilaceae</taxon>
        <taxon>Sphaerotilus</taxon>
    </lineage>
</organism>
<dbReference type="Gene3D" id="3.30.70.20">
    <property type="match status" value="1"/>
</dbReference>